<dbReference type="Proteomes" id="UP000290876">
    <property type="component" value="Chromosome"/>
</dbReference>
<feature type="transmembrane region" description="Helical" evidence="1">
    <location>
        <begin position="30"/>
        <end position="50"/>
    </location>
</feature>
<keyword evidence="1" id="KW-0472">Membrane</keyword>
<evidence type="ECO:0000313" key="3">
    <source>
        <dbReference type="Proteomes" id="UP000290876"/>
    </source>
</evidence>
<protein>
    <submittedName>
        <fullName evidence="2">Uncharacterized protein</fullName>
    </submittedName>
</protein>
<sequence>MLNDKLYAIVSVSVTLLLCAFYPLQKLGLALGFSLGTCFSYLAYEIRNFFVNKTIVSRLKKGKFSFNFRYFLAFLLNMTVVSIGIVSALLINKQSRYILAYRLYFALYPINIIAYLCGLSLAPLLICLQLLWRHLKERRKSG</sequence>
<accession>A0A449B9W0</accession>
<keyword evidence="1" id="KW-1133">Transmembrane helix</keyword>
<keyword evidence="1" id="KW-0812">Transmembrane</keyword>
<dbReference type="KEGG" id="mcob:NCTC10184_00194"/>
<keyword evidence="3" id="KW-1185">Reference proteome</keyword>
<organism evidence="2 3">
    <name type="scientific">Mycoplasmopsis columbinasalis</name>
    <dbReference type="NCBI Taxonomy" id="114880"/>
    <lineage>
        <taxon>Bacteria</taxon>
        <taxon>Bacillati</taxon>
        <taxon>Mycoplasmatota</taxon>
        <taxon>Mycoplasmoidales</taxon>
        <taxon>Metamycoplasmataceae</taxon>
        <taxon>Mycoplasmopsis</taxon>
    </lineage>
</organism>
<name>A0A449B9W0_9BACT</name>
<feature type="transmembrane region" description="Helical" evidence="1">
    <location>
        <begin position="7"/>
        <end position="24"/>
    </location>
</feature>
<proteinExistence type="predicted"/>
<reference evidence="2 3" key="1">
    <citation type="submission" date="2019-01" db="EMBL/GenBank/DDBJ databases">
        <authorList>
            <consortium name="Pathogen Informatics"/>
        </authorList>
    </citation>
    <scope>NUCLEOTIDE SEQUENCE [LARGE SCALE GENOMIC DNA]</scope>
    <source>
        <strain evidence="2 3">NCTC10184</strain>
    </source>
</reference>
<dbReference type="EMBL" id="LR215043">
    <property type="protein sequence ID" value="VEU77979.1"/>
    <property type="molecule type" value="Genomic_DNA"/>
</dbReference>
<feature type="transmembrane region" description="Helical" evidence="1">
    <location>
        <begin position="112"/>
        <end position="132"/>
    </location>
</feature>
<dbReference type="AlphaFoldDB" id="A0A449B9W0"/>
<gene>
    <name evidence="2" type="ORF">NCTC10184_00194</name>
</gene>
<evidence type="ECO:0000313" key="2">
    <source>
        <dbReference type="EMBL" id="VEU77979.1"/>
    </source>
</evidence>
<evidence type="ECO:0000256" key="1">
    <source>
        <dbReference type="SAM" id="Phobius"/>
    </source>
</evidence>
<feature type="transmembrane region" description="Helical" evidence="1">
    <location>
        <begin position="70"/>
        <end position="92"/>
    </location>
</feature>